<proteinExistence type="predicted"/>
<keyword evidence="2" id="KW-1185">Reference proteome</keyword>
<name>A0A4Q2DT64_9AGAR</name>
<reference evidence="1 2" key="1">
    <citation type="submission" date="2019-01" db="EMBL/GenBank/DDBJ databases">
        <title>Draft genome sequence of Psathyrella aberdarensis IHI B618.</title>
        <authorList>
            <person name="Buettner E."/>
            <person name="Kellner H."/>
        </authorList>
    </citation>
    <scope>NUCLEOTIDE SEQUENCE [LARGE SCALE GENOMIC DNA]</scope>
    <source>
        <strain evidence="1 2">IHI B618</strain>
    </source>
</reference>
<dbReference type="EMBL" id="SDEE01000060">
    <property type="protein sequence ID" value="RXW22801.1"/>
    <property type="molecule type" value="Genomic_DNA"/>
</dbReference>
<evidence type="ECO:0000313" key="1">
    <source>
        <dbReference type="EMBL" id="RXW22801.1"/>
    </source>
</evidence>
<dbReference type="OrthoDB" id="3039255at2759"/>
<organism evidence="1 2">
    <name type="scientific">Candolleomyces aberdarensis</name>
    <dbReference type="NCBI Taxonomy" id="2316362"/>
    <lineage>
        <taxon>Eukaryota</taxon>
        <taxon>Fungi</taxon>
        <taxon>Dikarya</taxon>
        <taxon>Basidiomycota</taxon>
        <taxon>Agaricomycotina</taxon>
        <taxon>Agaricomycetes</taxon>
        <taxon>Agaricomycetidae</taxon>
        <taxon>Agaricales</taxon>
        <taxon>Agaricineae</taxon>
        <taxon>Psathyrellaceae</taxon>
        <taxon>Candolleomyces</taxon>
    </lineage>
</organism>
<sequence length="236" mass="27252">MATFVSTRAPNIQELSVELPSELDLASTLLHIHRTTANESTEVHLRKLWIHHAIKFDTTIDEIDGYEGLIPITGMRCIVWWDSIKRMAPTLTELDMGNIVFPFPLFKDLIRFFKSSVTLSALHLSTSELGPEVFLFTSKALPLLRLFTIRYLLFIVQEFQQDLANGMTRDKQFIQAMQAHSFAHWELEHLRIKPLVNWSWPITSCKHAIAEAFPNVKTFNGASREEYLSQNYVDYI</sequence>
<comment type="caution">
    <text evidence="1">The sequence shown here is derived from an EMBL/GenBank/DDBJ whole genome shotgun (WGS) entry which is preliminary data.</text>
</comment>
<dbReference type="AlphaFoldDB" id="A0A4Q2DT64"/>
<dbReference type="Proteomes" id="UP000290288">
    <property type="component" value="Unassembled WGS sequence"/>
</dbReference>
<accession>A0A4Q2DT64</accession>
<evidence type="ECO:0000313" key="2">
    <source>
        <dbReference type="Proteomes" id="UP000290288"/>
    </source>
</evidence>
<protein>
    <submittedName>
        <fullName evidence="1">Uncharacterized protein</fullName>
    </submittedName>
</protein>
<gene>
    <name evidence="1" type="ORF">EST38_g3049</name>
</gene>